<evidence type="ECO:0000256" key="4">
    <source>
        <dbReference type="ARBA" id="ARBA00022475"/>
    </source>
</evidence>
<feature type="transmembrane region" description="Helical" evidence="8">
    <location>
        <begin position="12"/>
        <end position="31"/>
    </location>
</feature>
<evidence type="ECO:0000256" key="1">
    <source>
        <dbReference type="ARBA" id="ARBA00004651"/>
    </source>
</evidence>
<evidence type="ECO:0000256" key="5">
    <source>
        <dbReference type="ARBA" id="ARBA00022692"/>
    </source>
</evidence>
<keyword evidence="3" id="KW-0813">Transport</keyword>
<dbReference type="InterPro" id="IPR000060">
    <property type="entry name" value="BCCT_transptr"/>
</dbReference>
<feature type="transmembrane region" description="Helical" evidence="8">
    <location>
        <begin position="91"/>
        <end position="111"/>
    </location>
</feature>
<sequence length="665" mass="72541">MPMKLRSTMNPRVFWGATGIVALFLAVGVLFPHRAESFFSHLQSGIINGFGWFYILAVAIFLGAAVFLAVSRYGNLKLGPDDATPEYSYPTWLAMLFAAGMGIGLMFFAVAEPIQHFSAPPEGQGGTIAAARQAMVITFFHWGVHAWAIYGIVGLSLAYFSFRYNLPLTVRSGLYPLLRERINGWMGDTVDIFAVCGTLFGIATSMGFGVLQINAGLAHLVGLPQNDWVHVVLIAGVTALATLSVVSGLDVGIRRLSELNLLLAITLMLFVLAAGPTVFLLKAFVQNIGAYLDNFFLRTFNIYAYRPRDWMSSWTLFYWAWWIAWSPFVGMFIARISRGRTVRQFVLSVLLAPALFTFLWMTVFGNTAIFLDMGTAAGQISAEVAKDVPIALFQFLQRLPWSGVTSTLAVLLVAVFFVTSADSGSLVIDTLAAGGVEDAPVWQRIYWCSLEGLAAALLMLAGGLSALQTVTLASALPFAIIMLLLVVGLVRGMRADMARTQTLVASPSRAPGAEPNWRARVHAILHTPTREEVLRFIDEVAAPALRDVAAEISRRGRPAHVARQEDGMLTLTVPAEGARDFSYGIQAQRHLLPVFSAAGTTGSDARRPHEWHARTVFPGGRAGYDVMGCTAGQLINDVLTQFERYQAIVSSRETALYVGSPDRNR</sequence>
<dbReference type="STRING" id="463014.BAU07_04825"/>
<keyword evidence="5 8" id="KW-0812">Transmembrane</keyword>
<keyword evidence="4" id="KW-1003">Cell membrane</keyword>
<gene>
    <name evidence="9" type="ORF">BAU07_04825</name>
</gene>
<dbReference type="Pfam" id="PF02028">
    <property type="entry name" value="BCCT"/>
    <property type="match status" value="1"/>
</dbReference>
<evidence type="ECO:0000256" key="8">
    <source>
        <dbReference type="SAM" id="Phobius"/>
    </source>
</evidence>
<dbReference type="Proteomes" id="UP000091926">
    <property type="component" value="Chromosome"/>
</dbReference>
<feature type="transmembrane region" description="Helical" evidence="8">
    <location>
        <begin position="51"/>
        <end position="70"/>
    </location>
</feature>
<feature type="transmembrane region" description="Helical" evidence="8">
    <location>
        <begin position="261"/>
        <end position="285"/>
    </location>
</feature>
<organism evidence="9 10">
    <name type="scientific">Bordetella flabilis</name>
    <dbReference type="NCBI Taxonomy" id="463014"/>
    <lineage>
        <taxon>Bacteria</taxon>
        <taxon>Pseudomonadati</taxon>
        <taxon>Pseudomonadota</taxon>
        <taxon>Betaproteobacteria</taxon>
        <taxon>Burkholderiales</taxon>
        <taxon>Alcaligenaceae</taxon>
        <taxon>Bordetella</taxon>
    </lineage>
</organism>
<evidence type="ECO:0000256" key="7">
    <source>
        <dbReference type="ARBA" id="ARBA00023136"/>
    </source>
</evidence>
<feature type="transmembrane region" description="Helical" evidence="8">
    <location>
        <begin position="185"/>
        <end position="208"/>
    </location>
</feature>
<dbReference type="KEGG" id="bfz:BAU07_04825"/>
<dbReference type="GO" id="GO:0005886">
    <property type="term" value="C:plasma membrane"/>
    <property type="evidence" value="ECO:0007669"/>
    <property type="project" value="UniProtKB-SubCell"/>
</dbReference>
<comment type="subcellular location">
    <subcellularLocation>
        <location evidence="1">Cell membrane</location>
        <topology evidence="1">Multi-pass membrane protein</topology>
    </subcellularLocation>
</comment>
<accession>A0A193GAN1</accession>
<evidence type="ECO:0000313" key="9">
    <source>
        <dbReference type="EMBL" id="ANN76526.1"/>
    </source>
</evidence>
<dbReference type="InterPro" id="IPR018093">
    <property type="entry name" value="BCCT_CS"/>
</dbReference>
<feature type="transmembrane region" description="Helical" evidence="8">
    <location>
        <begin position="445"/>
        <end position="464"/>
    </location>
</feature>
<evidence type="ECO:0000313" key="10">
    <source>
        <dbReference type="Proteomes" id="UP000091926"/>
    </source>
</evidence>
<evidence type="ECO:0000256" key="2">
    <source>
        <dbReference type="ARBA" id="ARBA00005658"/>
    </source>
</evidence>
<feature type="transmembrane region" description="Helical" evidence="8">
    <location>
        <begin position="470"/>
        <end position="490"/>
    </location>
</feature>
<dbReference type="NCBIfam" id="TIGR00842">
    <property type="entry name" value="bcct"/>
    <property type="match status" value="1"/>
</dbReference>
<dbReference type="RefSeq" id="WP_066654585.1">
    <property type="nucleotide sequence ID" value="NZ_CBCSCL010000022.1"/>
</dbReference>
<evidence type="ECO:0000256" key="6">
    <source>
        <dbReference type="ARBA" id="ARBA00022989"/>
    </source>
</evidence>
<evidence type="ECO:0000256" key="3">
    <source>
        <dbReference type="ARBA" id="ARBA00022448"/>
    </source>
</evidence>
<dbReference type="GO" id="GO:0022857">
    <property type="term" value="F:transmembrane transporter activity"/>
    <property type="evidence" value="ECO:0007669"/>
    <property type="project" value="InterPro"/>
</dbReference>
<dbReference type="PROSITE" id="PS01303">
    <property type="entry name" value="BCCT"/>
    <property type="match status" value="1"/>
</dbReference>
<keyword evidence="10" id="KW-1185">Reference proteome</keyword>
<feature type="transmembrane region" description="Helical" evidence="8">
    <location>
        <begin position="408"/>
        <end position="433"/>
    </location>
</feature>
<dbReference type="PANTHER" id="PTHR30047">
    <property type="entry name" value="HIGH-AFFINITY CHOLINE TRANSPORT PROTEIN-RELATED"/>
    <property type="match status" value="1"/>
</dbReference>
<dbReference type="EMBL" id="CP016172">
    <property type="protein sequence ID" value="ANN76526.1"/>
    <property type="molecule type" value="Genomic_DNA"/>
</dbReference>
<proteinExistence type="inferred from homology"/>
<dbReference type="OrthoDB" id="9775735at2"/>
<dbReference type="PANTHER" id="PTHR30047:SF7">
    <property type="entry name" value="HIGH-AFFINITY CHOLINE TRANSPORT PROTEIN"/>
    <property type="match status" value="1"/>
</dbReference>
<dbReference type="AlphaFoldDB" id="A0A193GAN1"/>
<reference evidence="9 10" key="1">
    <citation type="submission" date="2016-06" db="EMBL/GenBank/DDBJ databases">
        <title>Complete genome sequences of Bordetella bronchialis and Bordetella flabilis.</title>
        <authorList>
            <person name="LiPuma J.J."/>
            <person name="Spilker T."/>
        </authorList>
    </citation>
    <scope>NUCLEOTIDE SEQUENCE [LARGE SCALE GENOMIC DNA]</scope>
    <source>
        <strain evidence="9 10">AU10664</strain>
    </source>
</reference>
<comment type="similarity">
    <text evidence="2">Belongs to the BCCT transporter (TC 2.A.15) family.</text>
</comment>
<keyword evidence="7 8" id="KW-0472">Membrane</keyword>
<feature type="transmembrane region" description="Helical" evidence="8">
    <location>
        <begin position="144"/>
        <end position="164"/>
    </location>
</feature>
<feature type="transmembrane region" description="Helical" evidence="8">
    <location>
        <begin position="345"/>
        <end position="363"/>
    </location>
</feature>
<feature type="transmembrane region" description="Helical" evidence="8">
    <location>
        <begin position="228"/>
        <end position="249"/>
    </location>
</feature>
<keyword evidence="6 8" id="KW-1133">Transmembrane helix</keyword>
<name>A0A193GAN1_9BORD</name>
<feature type="transmembrane region" description="Helical" evidence="8">
    <location>
        <begin position="316"/>
        <end position="333"/>
    </location>
</feature>
<protein>
    <submittedName>
        <fullName evidence="9">Transporter</fullName>
    </submittedName>
</protein>